<keyword evidence="3" id="KW-1185">Reference proteome</keyword>
<gene>
    <name evidence="2" type="ORF">N7493_005574</name>
</gene>
<protein>
    <submittedName>
        <fullName evidence="2">Uncharacterized protein</fullName>
    </submittedName>
</protein>
<name>A0AAD6MWP3_9EURO</name>
<accession>A0AAD6MWP3</accession>
<evidence type="ECO:0000313" key="2">
    <source>
        <dbReference type="EMBL" id="KAJ5727754.1"/>
    </source>
</evidence>
<sequence>MALSYPEGECFFKRSGLKTPYYDANNAHHFYGHFMLEYIWNRPAFHGRTAAEPPGGHYHPRSSFKVVKGDFWDTHYGAWSNIFIMYGKKPCSDYGDLVGYRMAKHNLCVSGNRFRDQERGASLESFFMVLPMPKLTDGEEWLLIDRTASIRAIYIPVAQQASEEYTELCTFQSVNFAMSREVRIMKHSTKWYPDFGYEVLDGWDTLNMDATIGLPADAEWTMAVNIPQLVNLLSVPRFLRKHTLFSAQIIRMVGRDMVSTKGNVQTFSNSADISWTTIVNANFGLTVQWAPPSPSAWLMDFIKNSVTIALGFIPVIGPIAAVAFPLAFTAIADPANFHSTLRGVLPQAELIEHIIYQITKSTNDQKGYLSDSWRKSIEDGGSLFTPATSAGTRQTGPAPSTKFPEALMVVPKPAESKAPVQQAKPQAKVIPQKEPTISLPKPSTGRYITAEAIKKRFASSHATQTRKATAEAEEAISRAQTILATSQEPQAEPEPLSELVTSAQFQLADRTLRRSGEGEAFGFNQTGSTDNEPAETLAEYFPKNPLLRDENVPENDYSWMESYLEELWFGFGELADDGERDTEIEETQVGQAVPL</sequence>
<dbReference type="Proteomes" id="UP001215712">
    <property type="component" value="Unassembled WGS sequence"/>
</dbReference>
<proteinExistence type="predicted"/>
<reference evidence="2" key="1">
    <citation type="journal article" date="2023" name="IMA Fungus">
        <title>Comparative genomic study of the Penicillium genus elucidates a diverse pangenome and 15 lateral gene transfer events.</title>
        <authorList>
            <person name="Petersen C."/>
            <person name="Sorensen T."/>
            <person name="Nielsen M.R."/>
            <person name="Sondergaard T.E."/>
            <person name="Sorensen J.L."/>
            <person name="Fitzpatrick D.A."/>
            <person name="Frisvad J.C."/>
            <person name="Nielsen K.L."/>
        </authorList>
    </citation>
    <scope>NUCLEOTIDE SEQUENCE</scope>
    <source>
        <strain evidence="2">IBT 17514</strain>
    </source>
</reference>
<reference evidence="2" key="2">
    <citation type="submission" date="2023-01" db="EMBL/GenBank/DDBJ databases">
        <authorList>
            <person name="Petersen C."/>
        </authorList>
    </citation>
    <scope>NUCLEOTIDE SEQUENCE</scope>
    <source>
        <strain evidence="2">IBT 17514</strain>
    </source>
</reference>
<organism evidence="2 3">
    <name type="scientific">Penicillium malachiteum</name>
    <dbReference type="NCBI Taxonomy" id="1324776"/>
    <lineage>
        <taxon>Eukaryota</taxon>
        <taxon>Fungi</taxon>
        <taxon>Dikarya</taxon>
        <taxon>Ascomycota</taxon>
        <taxon>Pezizomycotina</taxon>
        <taxon>Eurotiomycetes</taxon>
        <taxon>Eurotiomycetidae</taxon>
        <taxon>Eurotiales</taxon>
        <taxon>Aspergillaceae</taxon>
        <taxon>Penicillium</taxon>
    </lineage>
</organism>
<evidence type="ECO:0000256" key="1">
    <source>
        <dbReference type="SAM" id="MobiDB-lite"/>
    </source>
</evidence>
<comment type="caution">
    <text evidence="2">The sequence shown here is derived from an EMBL/GenBank/DDBJ whole genome shotgun (WGS) entry which is preliminary data.</text>
</comment>
<feature type="region of interest" description="Disordered" evidence="1">
    <location>
        <begin position="416"/>
        <end position="443"/>
    </location>
</feature>
<dbReference type="AlphaFoldDB" id="A0AAD6MWP3"/>
<dbReference type="EMBL" id="JAQJAN010000006">
    <property type="protein sequence ID" value="KAJ5727754.1"/>
    <property type="molecule type" value="Genomic_DNA"/>
</dbReference>
<evidence type="ECO:0000313" key="3">
    <source>
        <dbReference type="Proteomes" id="UP001215712"/>
    </source>
</evidence>